<evidence type="ECO:0000256" key="5">
    <source>
        <dbReference type="ARBA" id="ARBA00022801"/>
    </source>
</evidence>
<dbReference type="InterPro" id="IPR016024">
    <property type="entry name" value="ARM-type_fold"/>
</dbReference>
<dbReference type="Gene3D" id="1.10.390.10">
    <property type="entry name" value="Neutral Protease Domain 2"/>
    <property type="match status" value="1"/>
</dbReference>
<comment type="cofactor">
    <cofactor evidence="1">
        <name>Zn(2+)</name>
        <dbReference type="ChEBI" id="CHEBI:29105"/>
    </cofactor>
</comment>
<keyword evidence="3" id="KW-0645">Protease</keyword>
<keyword evidence="5" id="KW-0378">Hydrolase</keyword>
<dbReference type="SUPFAM" id="SSF63737">
    <property type="entry name" value="Leukotriene A4 hydrolase N-terminal domain"/>
    <property type="match status" value="1"/>
</dbReference>
<keyword evidence="10" id="KW-1185">Reference proteome</keyword>
<evidence type="ECO:0000256" key="1">
    <source>
        <dbReference type="ARBA" id="ARBA00001947"/>
    </source>
</evidence>
<keyword evidence="7" id="KW-0482">Metalloprotease</keyword>
<dbReference type="Pfam" id="PF09127">
    <property type="entry name" value="Leuk-A4-hydro_C"/>
    <property type="match status" value="1"/>
</dbReference>
<evidence type="ECO:0000313" key="10">
    <source>
        <dbReference type="Proteomes" id="UP000694415"/>
    </source>
</evidence>
<sequence length="798" mass="90415">MDIKLDPSRDDLPLMANTSHMLVKHYILDLDVDFGNQVIEGNIVLFFGDGNRFKKQSRSTQETFQMESEEADIFRTAEPCHVPEVDSSTFSPKMGHREFAVCGKGDQDAFDNDGNHDNQERDSEISSSKYCCDTGNHGKKDFLLVLDCCDLSVLKVEEVDVAAVPGLEKFTKAPKLLATPEKLRCEIVHDLVALPADAWREQLDCYTRCSQAPGCGELLFDSDDWSLQIRKTGTSTPADFPHAIRIWYKTKPEGQSVAWTTDQNGRPCVYTMGSPINNRALFPCQEPPVAMSTWQATVRAAASFVVLMSGENSAKPTPLREGYMSWHYYVTMPMPASTFAIAVGCWTEMKPKASPPDDLMTEHSLPLPPSEADLRYDNTCNHMEYPCRFQSASAASQDIIPYRVFAPVCLEGACQEALLWLIPSCLSAAHSVLGTHPFSRLDILIVPTNFPSLGMASPHIIFLSQSTLTGMSHLCGTRLCHEIAHSWFGLAIGARDWTEEWLSEGFATHLEDIFWAEAQQVGSKNFLTQNQYERTALRHVALCYSRPNKEETGHVSASGASVVKHGLNPEKGFMQVHYLKGYFLLRFLTRTLGEKIYFPFLRKFVHLFHGQLILSQVIPGILNIVRDWLECSGIPKALQEERKAEDCSPSRLARQVGSEVAKWIRVNRRPRKRKRGKREAAFEKLSPDQIVLLLEWLLEQKTLSPQTLHCLQQTYHLPEQDAEVRHRWCELVIKHKYTKAYNQVERFLLEDQAMGIYLYGELMVSEDARLQQLAHRCFELVKEHMDRASAQVVTEMLF</sequence>
<proteinExistence type="inferred from homology"/>
<dbReference type="InterPro" id="IPR042097">
    <property type="entry name" value="Aminopeptidase_N-like_N_sf"/>
</dbReference>
<reference evidence="9" key="2">
    <citation type="submission" date="2025-09" db="UniProtKB">
        <authorList>
            <consortium name="Ensembl"/>
        </authorList>
    </citation>
    <scope>IDENTIFICATION</scope>
</reference>
<dbReference type="InterPro" id="IPR014782">
    <property type="entry name" value="Peptidase_M1_dom"/>
</dbReference>
<evidence type="ECO:0000256" key="7">
    <source>
        <dbReference type="ARBA" id="ARBA00023049"/>
    </source>
</evidence>
<keyword evidence="6" id="KW-0862">Zinc</keyword>
<keyword evidence="4" id="KW-0479">Metal-binding</keyword>
<dbReference type="AlphaFoldDB" id="A0A8C6H6F0"/>
<protein>
    <submittedName>
        <fullName evidence="9">Aminopeptidase O</fullName>
    </submittedName>
</protein>
<dbReference type="InterPro" id="IPR015211">
    <property type="entry name" value="Peptidase_M1_C"/>
</dbReference>
<dbReference type="SUPFAM" id="SSF48371">
    <property type="entry name" value="ARM repeat"/>
    <property type="match status" value="1"/>
</dbReference>
<reference evidence="9" key="1">
    <citation type="submission" date="2025-08" db="UniProtKB">
        <authorList>
            <consortium name="Ensembl"/>
        </authorList>
    </citation>
    <scope>IDENTIFICATION</scope>
</reference>
<organism evidence="9 10">
    <name type="scientific">Mus spicilegus</name>
    <name type="common">Mound-building mouse</name>
    <dbReference type="NCBI Taxonomy" id="10103"/>
    <lineage>
        <taxon>Eukaryota</taxon>
        <taxon>Metazoa</taxon>
        <taxon>Chordata</taxon>
        <taxon>Craniata</taxon>
        <taxon>Vertebrata</taxon>
        <taxon>Euteleostomi</taxon>
        <taxon>Mammalia</taxon>
        <taxon>Eutheria</taxon>
        <taxon>Euarchontoglires</taxon>
        <taxon>Glires</taxon>
        <taxon>Rodentia</taxon>
        <taxon>Myomorpha</taxon>
        <taxon>Muroidea</taxon>
        <taxon>Muridae</taxon>
        <taxon>Murinae</taxon>
        <taxon>Mus</taxon>
        <taxon>Mus</taxon>
    </lineage>
</organism>
<evidence type="ECO:0000256" key="6">
    <source>
        <dbReference type="ARBA" id="ARBA00022833"/>
    </source>
</evidence>
<evidence type="ECO:0000313" key="9">
    <source>
        <dbReference type="Ensembl" id="ENSMSIP00000016890.1"/>
    </source>
</evidence>
<feature type="domain" description="Peptidase M1 leukotriene A4 hydrolase/aminopeptidase C-terminal" evidence="8">
    <location>
        <begin position="651"/>
        <end position="797"/>
    </location>
</feature>
<dbReference type="FunFam" id="2.60.40.1730:FF:000008">
    <property type="entry name" value="aminopeptidase O isoform X1"/>
    <property type="match status" value="1"/>
</dbReference>
<dbReference type="PANTHER" id="PTHR46627">
    <property type="entry name" value="AMINOPEPTIDASE O"/>
    <property type="match status" value="1"/>
</dbReference>
<dbReference type="FunFam" id="1.25.40.320:FF:000003">
    <property type="entry name" value="Aminopeptidase O isoform 1"/>
    <property type="match status" value="1"/>
</dbReference>
<comment type="similarity">
    <text evidence="2">Belongs to the peptidase M1 family.</text>
</comment>
<dbReference type="GO" id="GO:0006508">
    <property type="term" value="P:proteolysis"/>
    <property type="evidence" value="ECO:0007669"/>
    <property type="project" value="UniProtKB-KW"/>
</dbReference>
<evidence type="ECO:0000256" key="2">
    <source>
        <dbReference type="ARBA" id="ARBA00010136"/>
    </source>
</evidence>
<dbReference type="Gene3D" id="1.25.40.320">
    <property type="entry name" value="Peptidase M1, leukotriene A4 hydrolase/aminopeptidase C-terminal domain"/>
    <property type="match status" value="1"/>
</dbReference>
<dbReference type="SUPFAM" id="SSF55486">
    <property type="entry name" value="Metalloproteases ('zincins'), catalytic domain"/>
    <property type="match status" value="1"/>
</dbReference>
<dbReference type="Ensembl" id="ENSMSIT00000021378.1">
    <property type="protein sequence ID" value="ENSMSIP00000016890.1"/>
    <property type="gene ID" value="ENSMSIG00000014423.1"/>
</dbReference>
<dbReference type="FunFam" id="3.30.2010.30:FF:000003">
    <property type="entry name" value="aminopeptidase O isoform X1"/>
    <property type="match status" value="1"/>
</dbReference>
<dbReference type="InterPro" id="IPR033577">
    <property type="entry name" value="AOPep"/>
</dbReference>
<dbReference type="GO" id="GO:0070006">
    <property type="term" value="F:metalloaminopeptidase activity"/>
    <property type="evidence" value="ECO:0007669"/>
    <property type="project" value="InterPro"/>
</dbReference>
<accession>A0A8C6H6F0</accession>
<dbReference type="Pfam" id="PF01433">
    <property type="entry name" value="Peptidase_M1"/>
    <property type="match status" value="1"/>
</dbReference>
<dbReference type="Gene3D" id="2.60.40.1730">
    <property type="entry name" value="tricorn interacting facor f3 domain"/>
    <property type="match status" value="1"/>
</dbReference>
<dbReference type="SMART" id="SM01263">
    <property type="entry name" value="Leuk-A4-hydro_C"/>
    <property type="match status" value="1"/>
</dbReference>
<dbReference type="GO" id="GO:0005730">
    <property type="term" value="C:nucleolus"/>
    <property type="evidence" value="ECO:0007669"/>
    <property type="project" value="Ensembl"/>
</dbReference>
<name>A0A8C6H6F0_MUSSI</name>
<dbReference type="GO" id="GO:0008270">
    <property type="term" value="F:zinc ion binding"/>
    <property type="evidence" value="ECO:0007669"/>
    <property type="project" value="InterPro"/>
</dbReference>
<dbReference type="Proteomes" id="UP000694415">
    <property type="component" value="Unplaced"/>
</dbReference>
<evidence type="ECO:0000256" key="4">
    <source>
        <dbReference type="ARBA" id="ARBA00022723"/>
    </source>
</evidence>
<dbReference type="InterPro" id="IPR027268">
    <property type="entry name" value="Peptidase_M4/M1_CTD_sf"/>
</dbReference>
<dbReference type="GeneTree" id="ENSGT00940000155211"/>
<dbReference type="PANTHER" id="PTHR46627:SF1">
    <property type="entry name" value="AMINOPEPTIDASE O"/>
    <property type="match status" value="1"/>
</dbReference>
<dbReference type="InterPro" id="IPR038502">
    <property type="entry name" value="M1_LTA-4_hydro/amino_C_sf"/>
</dbReference>
<evidence type="ECO:0000256" key="3">
    <source>
        <dbReference type="ARBA" id="ARBA00022670"/>
    </source>
</evidence>
<evidence type="ECO:0000259" key="8">
    <source>
        <dbReference type="SMART" id="SM01263"/>
    </source>
</evidence>